<reference evidence="8" key="1">
    <citation type="journal article" date="2020" name="Stud. Mycol.">
        <title>101 Dothideomycetes genomes: a test case for predicting lifestyles and emergence of pathogens.</title>
        <authorList>
            <person name="Haridas S."/>
            <person name="Albert R."/>
            <person name="Binder M."/>
            <person name="Bloem J."/>
            <person name="Labutti K."/>
            <person name="Salamov A."/>
            <person name="Andreopoulos B."/>
            <person name="Baker S."/>
            <person name="Barry K."/>
            <person name="Bills G."/>
            <person name="Bluhm B."/>
            <person name="Cannon C."/>
            <person name="Castanera R."/>
            <person name="Culley D."/>
            <person name="Daum C."/>
            <person name="Ezra D."/>
            <person name="Gonzalez J."/>
            <person name="Henrissat B."/>
            <person name="Kuo A."/>
            <person name="Liang C."/>
            <person name="Lipzen A."/>
            <person name="Lutzoni F."/>
            <person name="Magnuson J."/>
            <person name="Mondo S."/>
            <person name="Nolan M."/>
            <person name="Ohm R."/>
            <person name="Pangilinan J."/>
            <person name="Park H.-J."/>
            <person name="Ramirez L."/>
            <person name="Alfaro M."/>
            <person name="Sun H."/>
            <person name="Tritt A."/>
            <person name="Yoshinaga Y."/>
            <person name="Zwiers L.-H."/>
            <person name="Turgeon B."/>
            <person name="Goodwin S."/>
            <person name="Spatafora J."/>
            <person name="Crous P."/>
            <person name="Grigoriev I."/>
        </authorList>
    </citation>
    <scope>NUCLEOTIDE SEQUENCE</scope>
    <source>
        <strain evidence="8">CBS 262.69</strain>
    </source>
</reference>
<organism evidence="8 9">
    <name type="scientific">Trichodelitschia bisporula</name>
    <dbReference type="NCBI Taxonomy" id="703511"/>
    <lineage>
        <taxon>Eukaryota</taxon>
        <taxon>Fungi</taxon>
        <taxon>Dikarya</taxon>
        <taxon>Ascomycota</taxon>
        <taxon>Pezizomycotina</taxon>
        <taxon>Dothideomycetes</taxon>
        <taxon>Dothideomycetes incertae sedis</taxon>
        <taxon>Phaeotrichales</taxon>
        <taxon>Phaeotrichaceae</taxon>
        <taxon>Trichodelitschia</taxon>
    </lineage>
</organism>
<dbReference type="CDD" id="cd03386">
    <property type="entry name" value="PAP2_Aur1_like"/>
    <property type="match status" value="1"/>
</dbReference>
<feature type="transmembrane region" description="Helical" evidence="6">
    <location>
        <begin position="264"/>
        <end position="281"/>
    </location>
</feature>
<dbReference type="PANTHER" id="PTHR31310:SF16">
    <property type="entry name" value="INOSITOLPHOSPHOTRANSFERASE AUR1_IPT1 DOMAIN-CONTAINING PROTEIN"/>
    <property type="match status" value="1"/>
</dbReference>
<keyword evidence="2 6" id="KW-0812">Transmembrane</keyword>
<feature type="domain" description="Inositolphosphotransferase Aur1/Ipt1" evidence="7">
    <location>
        <begin position="122"/>
        <end position="302"/>
    </location>
</feature>
<dbReference type="InterPro" id="IPR026841">
    <property type="entry name" value="Aur1/Ipt1"/>
</dbReference>
<evidence type="ECO:0000256" key="4">
    <source>
        <dbReference type="ARBA" id="ARBA00023136"/>
    </source>
</evidence>
<feature type="transmembrane region" description="Helical" evidence="6">
    <location>
        <begin position="149"/>
        <end position="171"/>
    </location>
</feature>
<keyword evidence="9" id="KW-1185">Reference proteome</keyword>
<dbReference type="Proteomes" id="UP000799640">
    <property type="component" value="Unassembled WGS sequence"/>
</dbReference>
<dbReference type="InterPro" id="IPR052185">
    <property type="entry name" value="IPC_Synthase-Related"/>
</dbReference>
<feature type="transmembrane region" description="Helical" evidence="6">
    <location>
        <begin position="6"/>
        <end position="24"/>
    </location>
</feature>
<accession>A0A6G1I3N2</accession>
<evidence type="ECO:0000259" key="7">
    <source>
        <dbReference type="Pfam" id="PF14378"/>
    </source>
</evidence>
<keyword evidence="3 6" id="KW-1133">Transmembrane helix</keyword>
<sequence>MPAKDVLEPGSIVLLFTIGTLYNSPLLRRRLRRHAPPTLVVDPEEPTETSPLQPGKPGSVCTRQARIAGSLGSRFLAAFPFLFEILYWNLTYWTYQLARAFTALHIRDNKSVYDRAEEHAQAILTFEQRIGLAIEKPLQQWFLTRHPKALPVLALIYYSHITLTLLFLIYAYTTFPRPSYQSLRRTIASSNALAFAILSAYRTSPPRLMPPEAGYVDVLHPDPGAGSAWTNNRFQLTIAAMPSLHFGMALFVAYCLVRWSPHAIVRLLAPLWPIAMVVTVLGTANHWVLDVLVGGCVPLIAWRTNEVWLLLRPLEEGLCWLLGVEKPLAADVGPGEVDEEKEAERID</sequence>
<dbReference type="PANTHER" id="PTHR31310">
    <property type="match status" value="1"/>
</dbReference>
<proteinExistence type="predicted"/>
<dbReference type="EMBL" id="ML996690">
    <property type="protein sequence ID" value="KAF2402913.1"/>
    <property type="molecule type" value="Genomic_DNA"/>
</dbReference>
<name>A0A6G1I3N2_9PEZI</name>
<comment type="subcellular location">
    <subcellularLocation>
        <location evidence="1">Membrane</location>
        <topology evidence="1">Multi-pass membrane protein</topology>
    </subcellularLocation>
</comment>
<evidence type="ECO:0000313" key="8">
    <source>
        <dbReference type="EMBL" id="KAF2402913.1"/>
    </source>
</evidence>
<feature type="region of interest" description="Disordered" evidence="5">
    <location>
        <begin position="38"/>
        <end position="59"/>
    </location>
</feature>
<evidence type="ECO:0000313" key="9">
    <source>
        <dbReference type="Proteomes" id="UP000799640"/>
    </source>
</evidence>
<evidence type="ECO:0000256" key="5">
    <source>
        <dbReference type="SAM" id="MobiDB-lite"/>
    </source>
</evidence>
<evidence type="ECO:0000256" key="2">
    <source>
        <dbReference type="ARBA" id="ARBA00022692"/>
    </source>
</evidence>
<gene>
    <name evidence="8" type="ORF">EJ06DRAFT_541740</name>
</gene>
<evidence type="ECO:0000256" key="1">
    <source>
        <dbReference type="ARBA" id="ARBA00004141"/>
    </source>
</evidence>
<evidence type="ECO:0000256" key="3">
    <source>
        <dbReference type="ARBA" id="ARBA00022989"/>
    </source>
</evidence>
<evidence type="ECO:0000256" key="6">
    <source>
        <dbReference type="SAM" id="Phobius"/>
    </source>
</evidence>
<feature type="transmembrane region" description="Helical" evidence="6">
    <location>
        <begin position="236"/>
        <end position="257"/>
    </location>
</feature>
<dbReference type="AlphaFoldDB" id="A0A6G1I3N2"/>
<dbReference type="Pfam" id="PF14378">
    <property type="entry name" value="PAP2_3"/>
    <property type="match status" value="1"/>
</dbReference>
<keyword evidence="4 6" id="KW-0472">Membrane</keyword>
<dbReference type="OrthoDB" id="2566866at2759"/>
<dbReference type="GO" id="GO:0016020">
    <property type="term" value="C:membrane"/>
    <property type="evidence" value="ECO:0007669"/>
    <property type="project" value="UniProtKB-SubCell"/>
</dbReference>
<protein>
    <recommendedName>
        <fullName evidence="7">Inositolphosphotransferase Aur1/Ipt1 domain-containing protein</fullName>
    </recommendedName>
</protein>